<accession>A0A2G6E2A0</accession>
<dbReference type="Proteomes" id="UP000229740">
    <property type="component" value="Unassembled WGS sequence"/>
</dbReference>
<sequence length="68" mass="7581">MSGVPRGLCAGVFGNGGIVKENSIIVFEIFCVTLYESILAESERVTKPLKMDKNMLNTKNILDNNYFH</sequence>
<evidence type="ECO:0000313" key="2">
    <source>
        <dbReference type="Proteomes" id="UP000229740"/>
    </source>
</evidence>
<comment type="caution">
    <text evidence="1">The sequence shown here is derived from an EMBL/GenBank/DDBJ whole genome shotgun (WGS) entry which is preliminary data.</text>
</comment>
<reference evidence="1 2" key="1">
    <citation type="submission" date="2017-10" db="EMBL/GenBank/DDBJ databases">
        <title>Novel microbial diversity and functional potential in the marine mammal oral microbiome.</title>
        <authorList>
            <person name="Dudek N.K."/>
            <person name="Sun C.L."/>
            <person name="Burstein D."/>
            <person name="Kantor R.S."/>
            <person name="Aliaga Goltsman D.S."/>
            <person name="Bik E.M."/>
            <person name="Thomas B.C."/>
            <person name="Banfield J.F."/>
            <person name="Relman D.A."/>
        </authorList>
    </citation>
    <scope>NUCLEOTIDE SEQUENCE [LARGE SCALE GENOMIC DNA]</scope>
    <source>
        <strain evidence="1">DOLZORAL124_49_17</strain>
    </source>
</reference>
<evidence type="ECO:0000313" key="1">
    <source>
        <dbReference type="EMBL" id="PID56170.1"/>
    </source>
</evidence>
<protein>
    <submittedName>
        <fullName evidence="1">Uncharacterized protein</fullName>
    </submittedName>
</protein>
<dbReference type="EMBL" id="PDPS01000037">
    <property type="protein sequence ID" value="PID56170.1"/>
    <property type="molecule type" value="Genomic_DNA"/>
</dbReference>
<gene>
    <name evidence="1" type="ORF">CSB45_12375</name>
</gene>
<dbReference type="AlphaFoldDB" id="A0A2G6E2A0"/>
<organism evidence="1 2">
    <name type="scientific">candidate division KSB3 bacterium</name>
    <dbReference type="NCBI Taxonomy" id="2044937"/>
    <lineage>
        <taxon>Bacteria</taxon>
        <taxon>candidate division KSB3</taxon>
    </lineage>
</organism>
<name>A0A2G6E2A0_9BACT</name>
<proteinExistence type="predicted"/>